<reference evidence="3" key="1">
    <citation type="submission" date="2021-03" db="EMBL/GenBank/DDBJ databases">
        <authorList>
            <person name="Kim M.K."/>
        </authorList>
    </citation>
    <scope>NUCLEOTIDE SEQUENCE</scope>
    <source>
        <strain evidence="3">BT186</strain>
    </source>
</reference>
<gene>
    <name evidence="3" type="ORF">J0X19_22195</name>
</gene>
<dbReference type="Proteomes" id="UP000664144">
    <property type="component" value="Unassembled WGS sequence"/>
</dbReference>
<dbReference type="Pfam" id="PF18156">
    <property type="entry name" value="pPIWI_RE_Y"/>
    <property type="match status" value="1"/>
</dbReference>
<evidence type="ECO:0000313" key="4">
    <source>
        <dbReference type="Proteomes" id="UP000664144"/>
    </source>
</evidence>
<evidence type="ECO:0000259" key="1">
    <source>
        <dbReference type="Pfam" id="PF18154"/>
    </source>
</evidence>
<evidence type="ECO:0000313" key="3">
    <source>
        <dbReference type="EMBL" id="MBO0360688.1"/>
    </source>
</evidence>
<name>A0A939JF66_9BACT</name>
<feature type="domain" description="REase associating with pPIWI RE" evidence="1">
    <location>
        <begin position="342"/>
        <end position="451"/>
    </location>
</feature>
<dbReference type="RefSeq" id="WP_206986603.1">
    <property type="nucleotide sequence ID" value="NZ_JAFLQZ010000022.1"/>
</dbReference>
<dbReference type="AlphaFoldDB" id="A0A939JF66"/>
<keyword evidence="4" id="KW-1185">Reference proteome</keyword>
<dbReference type="InterPro" id="IPR041191">
    <property type="entry name" value="pPIWI_RE_Y"/>
</dbReference>
<dbReference type="EMBL" id="JAFLQZ010000022">
    <property type="protein sequence ID" value="MBO0360688.1"/>
    <property type="molecule type" value="Genomic_DNA"/>
</dbReference>
<dbReference type="Pfam" id="PF18154">
    <property type="entry name" value="pPIWI_RE_REase"/>
    <property type="match status" value="1"/>
</dbReference>
<evidence type="ECO:0000259" key="2">
    <source>
        <dbReference type="Pfam" id="PF18156"/>
    </source>
</evidence>
<sequence>MPPTERVLRKWRQEEVISRTGRRFTGRNVLEAVYTAWQRREGATLIAIASQLQTLELPQLHTQVASATEATTPAYADDRRLTQLMTLLAHGVLKQFQAVQAGRAVGVGLGDTTAATEAVIPLPLRQAQAQLARLAFEGGQVDECASVHELLWRCTKPLNEWAPLALAQHPHYADVVLIDAEYRVPSPACEDFGEEGGHLADLVENQIYRGLRQALDQLDESERDVTYTLVRRFVAEHPMVSRTGQAWRKLWASPRLNPAVREWLRFVYEPAHAALANRQGLVAQCAHCHAPLVSQDRKPLSCVLSACRATHPHPAATGEPLALADALVARPEVLRYWCNPSLDELRLFRELTALFPEEEVQLYPYQDLCDVAVGTRLGFDVKDYTDPVLLARKLNRGVGGLRLYDTMVVAVAERQVVNRPQYLPQVREHLQTALRRSLRVLSVDDILETLRHDGQLS</sequence>
<accession>A0A939JF66</accession>
<evidence type="ECO:0008006" key="5">
    <source>
        <dbReference type="Google" id="ProtNLM"/>
    </source>
</evidence>
<comment type="caution">
    <text evidence="3">The sequence shown here is derived from an EMBL/GenBank/DDBJ whole genome shotgun (WGS) entry which is preliminary data.</text>
</comment>
<dbReference type="InterPro" id="IPR040828">
    <property type="entry name" value="pPIWI_RE_REase"/>
</dbReference>
<feature type="domain" description="pPIWI-RE three-gene island" evidence="2">
    <location>
        <begin position="143"/>
        <end position="240"/>
    </location>
</feature>
<organism evidence="3 4">
    <name type="scientific">Hymenobacter telluris</name>
    <dbReference type="NCBI Taxonomy" id="2816474"/>
    <lineage>
        <taxon>Bacteria</taxon>
        <taxon>Pseudomonadati</taxon>
        <taxon>Bacteroidota</taxon>
        <taxon>Cytophagia</taxon>
        <taxon>Cytophagales</taxon>
        <taxon>Hymenobacteraceae</taxon>
        <taxon>Hymenobacter</taxon>
    </lineage>
</organism>
<protein>
    <recommendedName>
        <fullName evidence="5">REase associating with pPIWI RE domain-containing protein</fullName>
    </recommendedName>
</protein>
<proteinExistence type="predicted"/>